<comment type="caution">
    <text evidence="2">The sequence shown here is derived from an EMBL/GenBank/DDBJ whole genome shotgun (WGS) entry which is preliminary data.</text>
</comment>
<evidence type="ECO:0000313" key="3">
    <source>
        <dbReference type="Proteomes" id="UP000199727"/>
    </source>
</evidence>
<accession>A0A854Q4L6</accession>
<reference evidence="2 3" key="1">
    <citation type="submission" date="2017-06" db="EMBL/GenBank/DDBJ databases">
        <title>Global population genomics of the pathogenic fungus Cryptococcus neoformans var. grubii.</title>
        <authorList>
            <person name="Cuomo C."/>
            <person name="Litvintseva A."/>
            <person name="Chen Y."/>
            <person name="Young S."/>
            <person name="Zeng Q."/>
            <person name="Chapman S."/>
            <person name="Gujja S."/>
            <person name="Saif S."/>
            <person name="Birren B."/>
        </authorList>
    </citation>
    <scope>NUCLEOTIDE SEQUENCE [LARGE SCALE GENOMIC DNA]</scope>
    <source>
        <strain evidence="2 3">Tu259-1</strain>
    </source>
</reference>
<dbReference type="Proteomes" id="UP000199727">
    <property type="component" value="Unassembled WGS sequence"/>
</dbReference>
<evidence type="ECO:0000256" key="1">
    <source>
        <dbReference type="SAM" id="MobiDB-lite"/>
    </source>
</evidence>
<feature type="compositionally biased region" description="Polar residues" evidence="1">
    <location>
        <begin position="136"/>
        <end position="147"/>
    </location>
</feature>
<protein>
    <submittedName>
        <fullName evidence="2">Uncharacterized protein</fullName>
    </submittedName>
</protein>
<dbReference type="AlphaFoldDB" id="A0A854Q4L6"/>
<evidence type="ECO:0000313" key="2">
    <source>
        <dbReference type="EMBL" id="OXG13180.1"/>
    </source>
</evidence>
<organism evidence="2 3">
    <name type="scientific">Cryptococcus neoformans Tu259-1</name>
    <dbReference type="NCBI Taxonomy" id="1230072"/>
    <lineage>
        <taxon>Eukaryota</taxon>
        <taxon>Fungi</taxon>
        <taxon>Dikarya</taxon>
        <taxon>Basidiomycota</taxon>
        <taxon>Agaricomycotina</taxon>
        <taxon>Tremellomycetes</taxon>
        <taxon>Tremellales</taxon>
        <taxon>Cryptococcaceae</taxon>
        <taxon>Cryptococcus</taxon>
        <taxon>Cryptococcus neoformans species complex</taxon>
    </lineage>
</organism>
<feature type="compositionally biased region" description="Basic and acidic residues" evidence="1">
    <location>
        <begin position="35"/>
        <end position="45"/>
    </location>
</feature>
<gene>
    <name evidence="2" type="ORF">C361_06371</name>
</gene>
<feature type="region of interest" description="Disordered" evidence="1">
    <location>
        <begin position="1"/>
        <end position="102"/>
    </location>
</feature>
<proteinExistence type="predicted"/>
<dbReference type="OrthoDB" id="10317209at2759"/>
<sequence length="147" mass="16094">MDSNQLPSAFGKRTQSRPIKPKGNLLSPPSSNKGNIDRPGHEKPEYSPAHARQGIKRSQSAAWMQGIDASSQKHGGNKRLSQPSVCNVGGADRSPGVITRPSRFDRTPARIFLNTFCEDPWAPLITQRMASHRPQGDSNNHTDQQAS</sequence>
<feature type="region of interest" description="Disordered" evidence="1">
    <location>
        <begin position="127"/>
        <end position="147"/>
    </location>
</feature>
<feature type="compositionally biased region" description="Polar residues" evidence="1">
    <location>
        <begin position="56"/>
        <end position="85"/>
    </location>
</feature>
<name>A0A854Q4L6_CRYNE</name>
<dbReference type="EMBL" id="AMKT01000083">
    <property type="protein sequence ID" value="OXG13180.1"/>
    <property type="molecule type" value="Genomic_DNA"/>
</dbReference>